<proteinExistence type="inferred from homology"/>
<dbReference type="GO" id="GO:0005524">
    <property type="term" value="F:ATP binding"/>
    <property type="evidence" value="ECO:0007669"/>
    <property type="project" value="UniProtKB-KW"/>
</dbReference>
<dbReference type="Proteomes" id="UP000023152">
    <property type="component" value="Unassembled WGS sequence"/>
</dbReference>
<evidence type="ECO:0000313" key="4">
    <source>
        <dbReference type="EMBL" id="ETO01175.1"/>
    </source>
</evidence>
<gene>
    <name evidence="4" type="ORF">RFI_36265</name>
</gene>
<evidence type="ECO:0000256" key="2">
    <source>
        <dbReference type="ARBA" id="ARBA00022741"/>
    </source>
</evidence>
<dbReference type="PANTHER" id="PTHR19375">
    <property type="entry name" value="HEAT SHOCK PROTEIN 70KDA"/>
    <property type="match status" value="1"/>
</dbReference>
<dbReference type="InterPro" id="IPR029047">
    <property type="entry name" value="HSP70_peptide-bd_sf"/>
</dbReference>
<organism evidence="4 5">
    <name type="scientific">Reticulomyxa filosa</name>
    <dbReference type="NCBI Taxonomy" id="46433"/>
    <lineage>
        <taxon>Eukaryota</taxon>
        <taxon>Sar</taxon>
        <taxon>Rhizaria</taxon>
        <taxon>Retaria</taxon>
        <taxon>Foraminifera</taxon>
        <taxon>Monothalamids</taxon>
        <taxon>Reticulomyxidae</taxon>
        <taxon>Reticulomyxa</taxon>
    </lineage>
</organism>
<keyword evidence="3" id="KW-0067">ATP-binding</keyword>
<comment type="caution">
    <text evidence="4">The sequence shown here is derived from an EMBL/GenBank/DDBJ whole genome shotgun (WGS) entry which is preliminary data.</text>
</comment>
<dbReference type="Pfam" id="PF00012">
    <property type="entry name" value="HSP70"/>
    <property type="match status" value="2"/>
</dbReference>
<dbReference type="OrthoDB" id="3789372at2759"/>
<dbReference type="Gene3D" id="3.30.30.30">
    <property type="match status" value="1"/>
</dbReference>
<reference evidence="4 5" key="1">
    <citation type="journal article" date="2013" name="Curr. Biol.">
        <title>The Genome of the Foraminiferan Reticulomyxa filosa.</title>
        <authorList>
            <person name="Glockner G."/>
            <person name="Hulsmann N."/>
            <person name="Schleicher M."/>
            <person name="Noegel A.A."/>
            <person name="Eichinger L."/>
            <person name="Gallinger C."/>
            <person name="Pawlowski J."/>
            <person name="Sierra R."/>
            <person name="Euteneuer U."/>
            <person name="Pillet L."/>
            <person name="Moustafa A."/>
            <person name="Platzer M."/>
            <person name="Groth M."/>
            <person name="Szafranski K."/>
            <person name="Schliwa M."/>
        </authorList>
    </citation>
    <scope>NUCLEOTIDE SEQUENCE [LARGE SCALE GENOMIC DNA]</scope>
</reference>
<evidence type="ECO:0000256" key="1">
    <source>
        <dbReference type="ARBA" id="ARBA00007381"/>
    </source>
</evidence>
<keyword evidence="4" id="KW-0346">Stress response</keyword>
<dbReference type="Gene3D" id="2.60.34.10">
    <property type="entry name" value="Substrate Binding Domain Of DNAk, Chain A, domain 1"/>
    <property type="match status" value="1"/>
</dbReference>
<dbReference type="AlphaFoldDB" id="X6LKB6"/>
<keyword evidence="5" id="KW-1185">Reference proteome</keyword>
<dbReference type="GO" id="GO:0140662">
    <property type="term" value="F:ATP-dependent protein folding chaperone"/>
    <property type="evidence" value="ECO:0007669"/>
    <property type="project" value="InterPro"/>
</dbReference>
<dbReference type="InterPro" id="IPR043129">
    <property type="entry name" value="ATPase_NBD"/>
</dbReference>
<evidence type="ECO:0000313" key="5">
    <source>
        <dbReference type="Proteomes" id="UP000023152"/>
    </source>
</evidence>
<accession>X6LKB6</accession>
<sequence length="218" mass="24740">MEKQCSEIIPNDMEKRTTSLYVLFSDEGVLAGRAAKIQAVNNVENAVFDAKQVFDVKATAGDNHLGGEDIDNTLIAFFVAECKKRYKLDITQNKRAMRRLRIQCEYAKRKLSFVTSVNVELDYLHEGVGFVSFITRTKFEELRNCKAGDILLFHNSQDNNLLSRFLFTNISPAPIGVPEIEVTFDLDSNCTLSVSTKDKKQEFNIKTIQIDQQSEQVD</sequence>
<keyword evidence="2" id="KW-0547">Nucleotide-binding</keyword>
<dbReference type="FunFam" id="3.90.640.10:FF:000010">
    <property type="entry name" value="heat shock 70 kDa protein 14"/>
    <property type="match status" value="1"/>
</dbReference>
<comment type="similarity">
    <text evidence="1">Belongs to the heat shock protein 70 family.</text>
</comment>
<dbReference type="Gene3D" id="3.90.640.10">
    <property type="entry name" value="Actin, Chain A, domain 4"/>
    <property type="match status" value="1"/>
</dbReference>
<dbReference type="SUPFAM" id="SSF53067">
    <property type="entry name" value="Actin-like ATPase domain"/>
    <property type="match status" value="1"/>
</dbReference>
<dbReference type="InterPro" id="IPR013126">
    <property type="entry name" value="Hsp_70_fam"/>
</dbReference>
<evidence type="ECO:0000256" key="3">
    <source>
        <dbReference type="ARBA" id="ARBA00022840"/>
    </source>
</evidence>
<dbReference type="SUPFAM" id="SSF100920">
    <property type="entry name" value="Heat shock protein 70kD (HSP70), peptide-binding domain"/>
    <property type="match status" value="1"/>
</dbReference>
<protein>
    <submittedName>
        <fullName evidence="4">Heat shock 70 kDa protein 1-like isoform 4</fullName>
    </submittedName>
</protein>
<dbReference type="EMBL" id="ASPP01039004">
    <property type="protein sequence ID" value="ETO01175.1"/>
    <property type="molecule type" value="Genomic_DNA"/>
</dbReference>
<dbReference type="Gene3D" id="3.30.420.40">
    <property type="match status" value="2"/>
</dbReference>
<name>X6LKB6_RETFI</name>